<dbReference type="GO" id="GO:0045944">
    <property type="term" value="P:positive regulation of transcription by RNA polymerase II"/>
    <property type="evidence" value="ECO:0007669"/>
    <property type="project" value="InterPro"/>
</dbReference>
<comment type="similarity">
    <text evidence="2">Belongs to the mastermind family.</text>
</comment>
<dbReference type="GO" id="GO:0016607">
    <property type="term" value="C:nuclear speck"/>
    <property type="evidence" value="ECO:0007669"/>
    <property type="project" value="InterPro"/>
</dbReference>
<dbReference type="Gene3D" id="6.10.250.970">
    <property type="match status" value="1"/>
</dbReference>
<evidence type="ECO:0000313" key="5">
    <source>
        <dbReference type="EMBL" id="CAD7231081.1"/>
    </source>
</evidence>
<keyword evidence="3" id="KW-0539">Nucleus</keyword>
<organism evidence="5">
    <name type="scientific">Cyprideis torosa</name>
    <dbReference type="NCBI Taxonomy" id="163714"/>
    <lineage>
        <taxon>Eukaryota</taxon>
        <taxon>Metazoa</taxon>
        <taxon>Ecdysozoa</taxon>
        <taxon>Arthropoda</taxon>
        <taxon>Crustacea</taxon>
        <taxon>Oligostraca</taxon>
        <taxon>Ostracoda</taxon>
        <taxon>Podocopa</taxon>
        <taxon>Podocopida</taxon>
        <taxon>Cytherocopina</taxon>
        <taxon>Cytheroidea</taxon>
        <taxon>Cytherideidae</taxon>
        <taxon>Cyprideis</taxon>
    </lineage>
</organism>
<feature type="region of interest" description="Disordered" evidence="4">
    <location>
        <begin position="434"/>
        <end position="462"/>
    </location>
</feature>
<dbReference type="GO" id="GO:0003713">
    <property type="term" value="F:transcription coactivator activity"/>
    <property type="evidence" value="ECO:0007669"/>
    <property type="project" value="InterPro"/>
</dbReference>
<evidence type="ECO:0000256" key="4">
    <source>
        <dbReference type="SAM" id="MobiDB-lite"/>
    </source>
</evidence>
<feature type="compositionally biased region" description="Polar residues" evidence="4">
    <location>
        <begin position="350"/>
        <end position="360"/>
    </location>
</feature>
<dbReference type="SMART" id="SM01275">
    <property type="entry name" value="MamL-1"/>
    <property type="match status" value="1"/>
</dbReference>
<feature type="compositionally biased region" description="Polar residues" evidence="4">
    <location>
        <begin position="549"/>
        <end position="558"/>
    </location>
</feature>
<feature type="compositionally biased region" description="Low complexity" evidence="4">
    <location>
        <begin position="264"/>
        <end position="274"/>
    </location>
</feature>
<dbReference type="GO" id="GO:0007219">
    <property type="term" value="P:Notch signaling pathway"/>
    <property type="evidence" value="ECO:0007669"/>
    <property type="project" value="InterPro"/>
</dbReference>
<dbReference type="AlphaFoldDB" id="A0A7R8ZR20"/>
<sequence length="558" mass="59821">MFAFSSGNTRLLVVSVMSSDVIVPKKQMVVDRLRRRMEQYRMRHKVSTEKMGQANTVLFERGFQQTQTLKQKFLETKSKKGAKNKNKSESTATQTQYARTIKQSVPASNSENGIKEELTFDTESLSKPLEYFLDGDDSCDEEAFSQFFRDLPNDLKFMEGEDIGSSLDLPDIGLTEQLNGSCSSTPSENNLKEEPRTPSEPRSQQSLSVPHTPKSESPFPPPSPGNIVGNPNAPGPIPASGAAQTLQKLARKHNQGSNNTSGNPCSSPVPTPSSATVYKRGTPSPASGAISPLDAPVRTPSPMRQQGPSPSFPGYQHLQHPHPYAPGASGSPLTNGQMHFNHMKQPPNFQPQMNSQQPSFHNGLPPRVPGTGEGPPPPYPGNGPAPMMMGGQMHLPQLPYSSAALDSTRAVRPVTTSTWNQIAVCPPSMSVSPSPMHMGGGPQMSFSQQRMGMPPSSVPMGVPPSSALPQGAMPPQMMGSGQRMVFHSMPGGRGGPPDAYMIPQGPQQTIMMRMPNSKGSIPVSATQLTKLRTGTGNPPGAKAVERSANHTASSNDRG</sequence>
<dbReference type="EMBL" id="OB663177">
    <property type="protein sequence ID" value="CAD7231081.1"/>
    <property type="molecule type" value="Genomic_DNA"/>
</dbReference>
<feature type="compositionally biased region" description="Polar residues" evidence="4">
    <location>
        <begin position="200"/>
        <end position="209"/>
    </location>
</feature>
<feature type="region of interest" description="Disordered" evidence="4">
    <location>
        <begin position="530"/>
        <end position="558"/>
    </location>
</feature>
<feature type="compositionally biased region" description="Low complexity" evidence="4">
    <location>
        <begin position="451"/>
        <end position="462"/>
    </location>
</feature>
<name>A0A7R8ZR20_9CRUS</name>
<reference evidence="5" key="1">
    <citation type="submission" date="2020-11" db="EMBL/GenBank/DDBJ databases">
        <authorList>
            <person name="Tran Van P."/>
        </authorList>
    </citation>
    <scope>NUCLEOTIDE SEQUENCE</scope>
</reference>
<comment type="subcellular location">
    <subcellularLocation>
        <location evidence="1">Nucleus</location>
    </subcellularLocation>
</comment>
<feature type="compositionally biased region" description="Polar residues" evidence="4">
    <location>
        <begin position="89"/>
        <end position="112"/>
    </location>
</feature>
<proteinExistence type="inferred from homology"/>
<gene>
    <name evidence="5" type="ORF">CTOB1V02_LOCUS8935</name>
</gene>
<dbReference type="InterPro" id="IPR046370">
    <property type="entry name" value="MAML_N_sf"/>
</dbReference>
<evidence type="ECO:0000256" key="2">
    <source>
        <dbReference type="ARBA" id="ARBA00008081"/>
    </source>
</evidence>
<feature type="compositionally biased region" description="Basic and acidic residues" evidence="4">
    <location>
        <begin position="190"/>
        <end position="199"/>
    </location>
</feature>
<evidence type="ECO:0000256" key="3">
    <source>
        <dbReference type="ARBA" id="ARBA00023242"/>
    </source>
</evidence>
<accession>A0A7R8ZR20</accession>
<feature type="region of interest" description="Disordered" evidence="4">
    <location>
        <begin position="168"/>
        <end position="381"/>
    </location>
</feature>
<protein>
    <submittedName>
        <fullName evidence="5">Uncharacterized protein</fullName>
    </submittedName>
</protein>
<feature type="region of interest" description="Disordered" evidence="4">
    <location>
        <begin position="75"/>
        <end position="119"/>
    </location>
</feature>
<evidence type="ECO:0000256" key="1">
    <source>
        <dbReference type="ARBA" id="ARBA00004123"/>
    </source>
</evidence>
<dbReference type="InterPro" id="IPR019082">
    <property type="entry name" value="Mastermind-like_N"/>
</dbReference>
<dbReference type="Pfam" id="PF09596">
    <property type="entry name" value="MamL-1"/>
    <property type="match status" value="1"/>
</dbReference>
<feature type="compositionally biased region" description="Polar residues" evidence="4">
    <location>
        <begin position="176"/>
        <end position="189"/>
    </location>
</feature>